<organism evidence="2 3">
    <name type="scientific">Aquimarina aggregata</name>
    <dbReference type="NCBI Taxonomy" id="1642818"/>
    <lineage>
        <taxon>Bacteria</taxon>
        <taxon>Pseudomonadati</taxon>
        <taxon>Bacteroidota</taxon>
        <taxon>Flavobacteriia</taxon>
        <taxon>Flavobacteriales</taxon>
        <taxon>Flavobacteriaceae</taxon>
        <taxon>Aquimarina</taxon>
    </lineage>
</organism>
<evidence type="ECO:0000256" key="1">
    <source>
        <dbReference type="SAM" id="Phobius"/>
    </source>
</evidence>
<gene>
    <name evidence="2" type="ORF">AWE51_23165</name>
</gene>
<protein>
    <submittedName>
        <fullName evidence="2">Uncharacterized protein</fullName>
    </submittedName>
</protein>
<dbReference type="EMBL" id="LQRT01000007">
    <property type="protein sequence ID" value="KZS41061.1"/>
    <property type="molecule type" value="Genomic_DNA"/>
</dbReference>
<comment type="caution">
    <text evidence="2">The sequence shown here is derived from an EMBL/GenBank/DDBJ whole genome shotgun (WGS) entry which is preliminary data.</text>
</comment>
<keyword evidence="1" id="KW-0472">Membrane</keyword>
<dbReference type="OrthoDB" id="709544at2"/>
<reference evidence="2 3" key="1">
    <citation type="submission" date="2016-01" db="EMBL/GenBank/DDBJ databases">
        <title>The draft genome sequence of Aquimarina sp. RZW4-3-2.</title>
        <authorList>
            <person name="Wang Y."/>
        </authorList>
    </citation>
    <scope>NUCLEOTIDE SEQUENCE [LARGE SCALE GENOMIC DNA]</scope>
    <source>
        <strain evidence="2 3">RZW4-3-2</strain>
    </source>
</reference>
<sequence>MGGIIYLSYWIPKKLGKKKLGIILSRILSVGVILLILSFVFDDILFFKRDAKKYLSEQKIELNDDFEILNNQSGGVMDYYHRFELEISQVDKNRLINEIRSAENFQDSVISYYHLPSYFDRYSGELITANYETDREFKTEFYQPNGKGMAPTYRIISISKIDKKLTFEDIIE</sequence>
<evidence type="ECO:0000313" key="3">
    <source>
        <dbReference type="Proteomes" id="UP000076715"/>
    </source>
</evidence>
<dbReference type="AlphaFoldDB" id="A0A163B537"/>
<keyword evidence="1" id="KW-1133">Transmembrane helix</keyword>
<evidence type="ECO:0000313" key="2">
    <source>
        <dbReference type="EMBL" id="KZS41061.1"/>
    </source>
</evidence>
<name>A0A163B537_9FLAO</name>
<keyword evidence="1" id="KW-0812">Transmembrane</keyword>
<accession>A0A163B537</accession>
<proteinExistence type="predicted"/>
<dbReference type="Proteomes" id="UP000076715">
    <property type="component" value="Unassembled WGS sequence"/>
</dbReference>
<feature type="transmembrane region" description="Helical" evidence="1">
    <location>
        <begin position="20"/>
        <end position="41"/>
    </location>
</feature>
<dbReference type="RefSeq" id="WP_157766058.1">
    <property type="nucleotide sequence ID" value="NZ_LQRT01000007.1"/>
</dbReference>
<keyword evidence="3" id="KW-1185">Reference proteome</keyword>